<evidence type="ECO:0000313" key="5">
    <source>
        <dbReference type="EMBL" id="KAG2991571.1"/>
    </source>
</evidence>
<protein>
    <submittedName>
        <fullName evidence="7">Uncharacterized protein</fullName>
    </submittedName>
</protein>
<dbReference type="Proteomes" id="UP000736787">
    <property type="component" value="Unassembled WGS sequence"/>
</dbReference>
<evidence type="ECO:0000313" key="4">
    <source>
        <dbReference type="EMBL" id="KAG2945532.1"/>
    </source>
</evidence>
<gene>
    <name evidence="7" type="ORF">PC110_g5524</name>
    <name evidence="2" type="ORF">PC113_g8249</name>
    <name evidence="3" type="ORF">PC115_g7063</name>
    <name evidence="4" type="ORF">PC117_g8378</name>
    <name evidence="5" type="ORF">PC118_g5045</name>
    <name evidence="6" type="ORF">PC129_g5842</name>
</gene>
<evidence type="ECO:0000313" key="6">
    <source>
        <dbReference type="EMBL" id="KAG3223500.1"/>
    </source>
</evidence>
<keyword evidence="8" id="KW-1185">Reference proteome</keyword>
<dbReference type="Proteomes" id="UP000251314">
    <property type="component" value="Unassembled WGS sequence"/>
</dbReference>
<reference evidence="7 8" key="1">
    <citation type="submission" date="2018-01" db="EMBL/GenBank/DDBJ databases">
        <title>Draft genome of the strawberry crown rot pathogen Phytophthora cactorum.</title>
        <authorList>
            <person name="Armitage A.D."/>
            <person name="Lysoe E."/>
            <person name="Nellist C.F."/>
            <person name="Harrison R.J."/>
            <person name="Brurberg M.B."/>
        </authorList>
    </citation>
    <scope>NUCLEOTIDE SEQUENCE [LARGE SCALE GENOMIC DNA]</scope>
    <source>
        <strain evidence="7 8">10300</strain>
    </source>
</reference>
<dbReference type="Proteomes" id="UP000774804">
    <property type="component" value="Unassembled WGS sequence"/>
</dbReference>
<dbReference type="Proteomes" id="UP000697107">
    <property type="component" value="Unassembled WGS sequence"/>
</dbReference>
<proteinExistence type="predicted"/>
<reference evidence="2" key="2">
    <citation type="submission" date="2018-10" db="EMBL/GenBank/DDBJ databases">
        <title>Effector identification in a new, highly contiguous assembly of the strawberry crown rot pathogen Phytophthora cactorum.</title>
        <authorList>
            <person name="Armitage A.D."/>
            <person name="Nellist C.F."/>
            <person name="Bates H."/>
            <person name="Vickerstaff R.J."/>
            <person name="Harrison R.J."/>
        </authorList>
    </citation>
    <scope>NUCLEOTIDE SEQUENCE</scope>
    <source>
        <strain evidence="2">15-7</strain>
        <strain evidence="3">4032</strain>
        <strain evidence="4">4040</strain>
        <strain evidence="5">P415</strain>
        <strain evidence="6">P421</strain>
    </source>
</reference>
<accession>A0A329SRK4</accession>
<dbReference type="EMBL" id="RCMK01000180">
    <property type="protein sequence ID" value="KAG2945532.1"/>
    <property type="molecule type" value="Genomic_DNA"/>
</dbReference>
<sequence length="711" mass="78098">MKERLAEILALRSVVDALQQEDVVQVLSEVTVLSDEYLPLLKFLMAPDNLTCLISSMLQEPTPTAKATAAAARQPGDPPSYEEYATAFRAHWVLCGSGFSHQLLAAMSALKGEPRALIAQTLAEFNSRDSMALEAFARFITSFMDQYSPQMFMSLFDKTIRQQKTFLESLLLLVFYESLRDVMVRLCNELQGTDCGQEVEALVCISLLQLSPMNPIQQISDRVSEKLHQRVAKDVETVRFSRMIFTCDLLTDLIHEKREGSLGFAMMTSLSESESNAQQLIDAALHDLRELPMLFANESYVLKVLNSLLQQTQCGCVTKAAFCRATAATHDAEAKDGEDSVAAACTEGSPHEDLPLVWQVFLSHLPTVLSFFSSEETSLQWRFKSTHVQLVYLMLPVLNVSCTVADTLVIRTKTLDTLLELITRFPKASILHCAIARLFIVALEDSPFMFGKELPAFRSSTDPLRIHLLLGGALSFVLQSYGWTSVPDDTADGAKKPSPPPAFLDIAISLDQALTSAFAHSSQLFIGNSAFERWKVFRLEVLLPIQTLWEEQYQPPPEADTGPSPTLAVMLYGGEGHNQPHEDIPADAKHHRDRKQSTDGIAPSLSATASANDISAEMLADAKSGEYSSTRSEGKNAQTKHEEGPCVSVLVPQSTSASEASAPALHDVPTPLSALYNEEEKRMMLKVSDDDTVSSSPPIALVIPAAVPQIT</sequence>
<dbReference type="VEuPathDB" id="FungiDB:PC110_g5524"/>
<feature type="compositionally biased region" description="Basic and acidic residues" evidence="1">
    <location>
        <begin position="578"/>
        <end position="590"/>
    </location>
</feature>
<dbReference type="Proteomes" id="UP000760860">
    <property type="component" value="Unassembled WGS sequence"/>
</dbReference>
<name>A0A329SRK4_9STRA</name>
<dbReference type="EMBL" id="RCMI01000164">
    <property type="protein sequence ID" value="KAG2928999.1"/>
    <property type="molecule type" value="Genomic_DNA"/>
</dbReference>
<dbReference type="EMBL" id="RCMV01000143">
    <property type="protein sequence ID" value="KAG3223500.1"/>
    <property type="molecule type" value="Genomic_DNA"/>
</dbReference>
<feature type="compositionally biased region" description="Polar residues" evidence="1">
    <location>
        <begin position="626"/>
        <end position="637"/>
    </location>
</feature>
<feature type="region of interest" description="Disordered" evidence="1">
    <location>
        <begin position="622"/>
        <end position="645"/>
    </location>
</feature>
<dbReference type="EMBL" id="RCMG01000190">
    <property type="protein sequence ID" value="KAG2860226.1"/>
    <property type="molecule type" value="Genomic_DNA"/>
</dbReference>
<feature type="region of interest" description="Disordered" evidence="1">
    <location>
        <begin position="576"/>
        <end position="607"/>
    </location>
</feature>
<evidence type="ECO:0000256" key="1">
    <source>
        <dbReference type="SAM" id="MobiDB-lite"/>
    </source>
</evidence>
<organism evidence="7 8">
    <name type="scientific">Phytophthora cactorum</name>
    <dbReference type="NCBI Taxonomy" id="29920"/>
    <lineage>
        <taxon>Eukaryota</taxon>
        <taxon>Sar</taxon>
        <taxon>Stramenopiles</taxon>
        <taxon>Oomycota</taxon>
        <taxon>Peronosporomycetes</taxon>
        <taxon>Peronosporales</taxon>
        <taxon>Peronosporaceae</taxon>
        <taxon>Phytophthora</taxon>
    </lineage>
</organism>
<evidence type="ECO:0000313" key="8">
    <source>
        <dbReference type="Proteomes" id="UP000251314"/>
    </source>
</evidence>
<dbReference type="EMBL" id="MJFZ01000093">
    <property type="protein sequence ID" value="RAW38232.1"/>
    <property type="molecule type" value="Genomic_DNA"/>
</dbReference>
<dbReference type="EMBL" id="RCML01000100">
    <property type="protein sequence ID" value="KAG2991571.1"/>
    <property type="molecule type" value="Genomic_DNA"/>
</dbReference>
<dbReference type="Proteomes" id="UP000735874">
    <property type="component" value="Unassembled WGS sequence"/>
</dbReference>
<dbReference type="AlphaFoldDB" id="A0A329SRK4"/>
<evidence type="ECO:0000313" key="3">
    <source>
        <dbReference type="EMBL" id="KAG2928999.1"/>
    </source>
</evidence>
<evidence type="ECO:0000313" key="2">
    <source>
        <dbReference type="EMBL" id="KAG2860226.1"/>
    </source>
</evidence>
<comment type="caution">
    <text evidence="7">The sequence shown here is derived from an EMBL/GenBank/DDBJ whole genome shotgun (WGS) entry which is preliminary data.</text>
</comment>
<evidence type="ECO:0000313" key="7">
    <source>
        <dbReference type="EMBL" id="RAW38232.1"/>
    </source>
</evidence>
<dbReference type="OrthoDB" id="64428at2759"/>